<protein>
    <submittedName>
        <fullName evidence="1">Uncharacterized protein</fullName>
    </submittedName>
</protein>
<comment type="caution">
    <text evidence="1">The sequence shown here is derived from an EMBL/GenBank/DDBJ whole genome shotgun (WGS) entry which is preliminary data.</text>
</comment>
<proteinExistence type="predicted"/>
<dbReference type="EMBL" id="BJYU01000011">
    <property type="protein sequence ID" value="GEO13454.1"/>
    <property type="molecule type" value="Genomic_DNA"/>
</dbReference>
<reference evidence="1 2" key="1">
    <citation type="submission" date="2019-07" db="EMBL/GenBank/DDBJ databases">
        <title>Whole genome shotgun sequence of Microvirga aerophila NBRC 106136.</title>
        <authorList>
            <person name="Hosoyama A."/>
            <person name="Uohara A."/>
            <person name="Ohji S."/>
            <person name="Ichikawa N."/>
        </authorList>
    </citation>
    <scope>NUCLEOTIDE SEQUENCE [LARGE SCALE GENOMIC DNA]</scope>
    <source>
        <strain evidence="1 2">NBRC 106136</strain>
    </source>
</reference>
<keyword evidence="2" id="KW-1185">Reference proteome</keyword>
<accession>A0A512BNC3</accession>
<organism evidence="1 2">
    <name type="scientific">Microvirga aerophila</name>
    <dbReference type="NCBI Taxonomy" id="670291"/>
    <lineage>
        <taxon>Bacteria</taxon>
        <taxon>Pseudomonadati</taxon>
        <taxon>Pseudomonadota</taxon>
        <taxon>Alphaproteobacteria</taxon>
        <taxon>Hyphomicrobiales</taxon>
        <taxon>Methylobacteriaceae</taxon>
        <taxon>Microvirga</taxon>
    </lineage>
</organism>
<dbReference type="AlphaFoldDB" id="A0A512BNC3"/>
<name>A0A512BNC3_9HYPH</name>
<evidence type="ECO:0000313" key="2">
    <source>
        <dbReference type="Proteomes" id="UP000321085"/>
    </source>
</evidence>
<evidence type="ECO:0000313" key="1">
    <source>
        <dbReference type="EMBL" id="GEO13454.1"/>
    </source>
</evidence>
<dbReference type="Proteomes" id="UP000321085">
    <property type="component" value="Unassembled WGS sequence"/>
</dbReference>
<gene>
    <name evidence="1" type="ORF">MAE02_11500</name>
</gene>
<sequence length="91" mass="10215">MDMGLTYLKPSGRPALEGNEAGLPWAAHDQARGEWPEVHAPLKTERDPPYYRTPLLLITLWDAGLRGDMKPGIQLCPKGFKHPSAELRPRE</sequence>